<dbReference type="InterPro" id="IPR006037">
    <property type="entry name" value="RCK_C"/>
</dbReference>
<keyword evidence="5 8" id="KW-1133">Transmembrane helix</keyword>
<evidence type="ECO:0000256" key="3">
    <source>
        <dbReference type="ARBA" id="ARBA00022448"/>
    </source>
</evidence>
<evidence type="ECO:0000259" key="9">
    <source>
        <dbReference type="PROSITE" id="PS51202"/>
    </source>
</evidence>
<feature type="region of interest" description="Disordered" evidence="7">
    <location>
        <begin position="781"/>
        <end position="808"/>
    </location>
</feature>
<dbReference type="InterPro" id="IPR036721">
    <property type="entry name" value="RCK_C_sf"/>
</dbReference>
<keyword evidence="3" id="KW-0813">Transport</keyword>
<dbReference type="Proteomes" id="UP000253817">
    <property type="component" value="Unassembled WGS sequence"/>
</dbReference>
<feature type="transmembrane region" description="Helical" evidence="8">
    <location>
        <begin position="432"/>
        <end position="455"/>
    </location>
</feature>
<feature type="transmembrane region" description="Helical" evidence="8">
    <location>
        <begin position="32"/>
        <end position="50"/>
    </location>
</feature>
<feature type="transmembrane region" description="Helical" evidence="8">
    <location>
        <begin position="151"/>
        <end position="179"/>
    </location>
</feature>
<evidence type="ECO:0000313" key="11">
    <source>
        <dbReference type="Proteomes" id="UP000253817"/>
    </source>
</evidence>
<feature type="transmembrane region" description="Helical" evidence="8">
    <location>
        <begin position="91"/>
        <end position="114"/>
    </location>
</feature>
<evidence type="ECO:0000256" key="1">
    <source>
        <dbReference type="ARBA" id="ARBA00004141"/>
    </source>
</evidence>
<comment type="caution">
    <text evidence="10">The sequence shown here is derived from an EMBL/GenBank/DDBJ whole genome shotgun (WGS) entry which is preliminary data.</text>
</comment>
<evidence type="ECO:0000256" key="8">
    <source>
        <dbReference type="SAM" id="Phobius"/>
    </source>
</evidence>
<dbReference type="Gene3D" id="1.20.1530.20">
    <property type="match status" value="1"/>
</dbReference>
<evidence type="ECO:0000256" key="2">
    <source>
        <dbReference type="ARBA" id="ARBA00005551"/>
    </source>
</evidence>
<feature type="domain" description="RCK C-terminal" evidence="9">
    <location>
        <begin position="696"/>
        <end position="785"/>
    </location>
</feature>
<evidence type="ECO:0000256" key="7">
    <source>
        <dbReference type="SAM" id="MobiDB-lite"/>
    </source>
</evidence>
<dbReference type="InterPro" id="IPR006153">
    <property type="entry name" value="Cation/H_exchanger_TM"/>
</dbReference>
<comment type="subcellular location">
    <subcellularLocation>
        <location evidence="1">Membrane</location>
        <topology evidence="1">Multi-pass membrane protein</topology>
    </subcellularLocation>
</comment>
<name>A0ABX9HEX4_9ACTN</name>
<proteinExistence type="inferred from homology"/>
<feature type="transmembrane region" description="Helical" evidence="8">
    <location>
        <begin position="246"/>
        <end position="262"/>
    </location>
</feature>
<feature type="transmembrane region" description="Helical" evidence="8">
    <location>
        <begin position="332"/>
        <end position="352"/>
    </location>
</feature>
<accession>A0ABX9HEX4</accession>
<feature type="transmembrane region" description="Helical" evidence="8">
    <location>
        <begin position="222"/>
        <end position="240"/>
    </location>
</feature>
<keyword evidence="11" id="KW-1185">Reference proteome</keyword>
<evidence type="ECO:0000256" key="5">
    <source>
        <dbReference type="ARBA" id="ARBA00022989"/>
    </source>
</evidence>
<dbReference type="Gene3D" id="3.30.70.1450">
    <property type="entry name" value="Regulator of K+ conductance, C-terminal domain"/>
    <property type="match status" value="1"/>
</dbReference>
<evidence type="ECO:0000256" key="4">
    <source>
        <dbReference type="ARBA" id="ARBA00022692"/>
    </source>
</evidence>
<dbReference type="Pfam" id="PF02080">
    <property type="entry name" value="TrkA_C"/>
    <property type="match status" value="1"/>
</dbReference>
<reference evidence="10 11" key="1">
    <citation type="journal article" date="2018" name="Elife">
        <title>Discovery and characterization of a prevalent human gut bacterial enzyme sufficient for the inactivation of a family of plant toxins.</title>
        <authorList>
            <person name="Koppel N."/>
            <person name="Bisanz J.E."/>
            <person name="Pandelia M.E."/>
            <person name="Turnbaugh P.J."/>
            <person name="Balskus E.P."/>
        </authorList>
    </citation>
    <scope>NUCLEOTIDE SEQUENCE [LARGE SCALE GENOMIC DNA]</scope>
    <source>
        <strain evidence="10 11">DSM 16107</strain>
    </source>
</reference>
<feature type="transmembrane region" description="Helical" evidence="8">
    <location>
        <begin position="358"/>
        <end position="378"/>
    </location>
</feature>
<feature type="transmembrane region" description="Helical" evidence="8">
    <location>
        <begin position="461"/>
        <end position="484"/>
    </location>
</feature>
<dbReference type="RefSeq" id="WP_114547688.1">
    <property type="nucleotide sequence ID" value="NZ_PPTT01000038.1"/>
</dbReference>
<sequence>MQNLPQLVVDLALLLAVATLATVACKRFKQPLVLGYVVAGFLVSPAIGWMPNVVDKANVSTWSQIGVIFLMFGLGLQFSVVKLANVGRPALVTAAVEMSLMIVAGLACGTLLGWTPSTSLFLGGMLAISSSSIVVKTFGELGLRRKQFAELVFGVLVIEDIAGVFLLVVLSTVSAGAAVDGGAVALKIGQMALYLVVWFALSVILVPSALKRLRFALDDEILLVASIALCLGMVALADAIGFSTALGAFLAGSILAGTVHAQRVEGLVRPLKDLFGGVFFVSVGMLVTPSAVVENIGAILVISVVAIAGRSLFVGLGALLSGQSLKTAVKCGLSLAQIGEFSFIIAALGTSLGVTPAFLYPVIVTVSVATTLAAPLLIENSDRAYRLLVRLLPDGVLARLDRREERLRARSNGDERDANPWVDYLKRWILKLGLVVLAAAASVEVLLKIVLPLAAPFVPDALLRGALAVLGILVTGLFMSNLFYSARKREFGVLWVARRRNRVPLLMLVILGAAVSCGAVAYIVHAAGAEQSVWMFLVAFVAATAMARSRSIHSWFLKLETSFVGNLNESLLADRRANLDDEEHADWVERHLHIVEVEASRTLKRAGAERSADFLFGIAHNLDLMAIDRDGERIGSAALARLTKEELARRINDAADPLGIREGDVLTFLGTEDEVDAYVQTMLKEGSLEEDEADTEDLVSFLKAHPEKLDVTCFSFAVEAGSPFAGKTIAHNDFKGAFGSLVVAHEHRALVRMKPSRNTRLFPGDRVWLVGGPDAAIVLSEASAASEPARAPEQEPEGEQGELRPIGA</sequence>
<comment type="similarity">
    <text evidence="2">Belongs to the monovalent cation:proton antiporter 2 (CPA2) transporter (TC 2.A.37) family.</text>
</comment>
<dbReference type="InterPro" id="IPR038770">
    <property type="entry name" value="Na+/solute_symporter_sf"/>
</dbReference>
<feature type="transmembrane region" description="Helical" evidence="8">
    <location>
        <begin position="274"/>
        <end position="292"/>
    </location>
</feature>
<gene>
    <name evidence="10" type="ORF">C1876_15825</name>
</gene>
<feature type="compositionally biased region" description="Low complexity" evidence="7">
    <location>
        <begin position="781"/>
        <end position="791"/>
    </location>
</feature>
<feature type="transmembrane region" description="Helical" evidence="8">
    <location>
        <begin position="505"/>
        <end position="525"/>
    </location>
</feature>
<dbReference type="Pfam" id="PF00999">
    <property type="entry name" value="Na_H_Exchanger"/>
    <property type="match status" value="1"/>
</dbReference>
<evidence type="ECO:0000313" key="10">
    <source>
        <dbReference type="EMBL" id="RDB65424.1"/>
    </source>
</evidence>
<organism evidence="10 11">
    <name type="scientific">Eggerthella sinensis</name>
    <dbReference type="NCBI Taxonomy" id="242230"/>
    <lineage>
        <taxon>Bacteria</taxon>
        <taxon>Bacillati</taxon>
        <taxon>Actinomycetota</taxon>
        <taxon>Coriobacteriia</taxon>
        <taxon>Eggerthellales</taxon>
        <taxon>Eggerthellaceae</taxon>
        <taxon>Eggerthella</taxon>
    </lineage>
</organism>
<dbReference type="PROSITE" id="PS51202">
    <property type="entry name" value="RCK_C"/>
    <property type="match status" value="1"/>
</dbReference>
<feature type="transmembrane region" description="Helical" evidence="8">
    <location>
        <begin position="62"/>
        <end position="84"/>
    </location>
</feature>
<keyword evidence="6 8" id="KW-0472">Membrane</keyword>
<protein>
    <submittedName>
        <fullName evidence="10">Sodium:proton exchanger</fullName>
    </submittedName>
</protein>
<feature type="transmembrane region" description="Helical" evidence="8">
    <location>
        <begin position="120"/>
        <end position="139"/>
    </location>
</feature>
<feature type="transmembrane region" description="Helical" evidence="8">
    <location>
        <begin position="6"/>
        <end position="25"/>
    </location>
</feature>
<keyword evidence="4 8" id="KW-0812">Transmembrane</keyword>
<dbReference type="PANTHER" id="PTHR42751:SF3">
    <property type="entry name" value="SODIUM_GLUTAMATE SYMPORTER"/>
    <property type="match status" value="1"/>
</dbReference>
<dbReference type="SUPFAM" id="SSF116726">
    <property type="entry name" value="TrkA C-terminal domain-like"/>
    <property type="match status" value="1"/>
</dbReference>
<evidence type="ECO:0000256" key="6">
    <source>
        <dbReference type="ARBA" id="ARBA00023136"/>
    </source>
</evidence>
<feature type="transmembrane region" description="Helical" evidence="8">
    <location>
        <begin position="298"/>
        <end position="320"/>
    </location>
</feature>
<feature type="transmembrane region" description="Helical" evidence="8">
    <location>
        <begin position="191"/>
        <end position="210"/>
    </location>
</feature>
<dbReference type="PANTHER" id="PTHR42751">
    <property type="entry name" value="SODIUM/HYDROGEN EXCHANGER FAMILY/TRKA DOMAIN PROTEIN"/>
    <property type="match status" value="1"/>
</dbReference>
<dbReference type="EMBL" id="PPTT01000038">
    <property type="protein sequence ID" value="RDB65424.1"/>
    <property type="molecule type" value="Genomic_DNA"/>
</dbReference>